<feature type="transmembrane region" description="Helical" evidence="1">
    <location>
        <begin position="19"/>
        <end position="36"/>
    </location>
</feature>
<organism evidence="2 3">
    <name type="scientific">Callosobruchus maculatus</name>
    <name type="common">Southern cowpea weevil</name>
    <name type="synonym">Pulse bruchid</name>
    <dbReference type="NCBI Taxonomy" id="64391"/>
    <lineage>
        <taxon>Eukaryota</taxon>
        <taxon>Metazoa</taxon>
        <taxon>Ecdysozoa</taxon>
        <taxon>Arthropoda</taxon>
        <taxon>Hexapoda</taxon>
        <taxon>Insecta</taxon>
        <taxon>Pterygota</taxon>
        <taxon>Neoptera</taxon>
        <taxon>Endopterygota</taxon>
        <taxon>Coleoptera</taxon>
        <taxon>Polyphaga</taxon>
        <taxon>Cucujiformia</taxon>
        <taxon>Chrysomeloidea</taxon>
        <taxon>Chrysomelidae</taxon>
        <taxon>Bruchinae</taxon>
        <taxon>Bruchini</taxon>
        <taxon>Callosobruchus</taxon>
    </lineage>
</organism>
<keyword evidence="1" id="KW-0812">Transmembrane</keyword>
<sequence>MHPAALNCQSVSTCKSGKMLKIAVVFLAIIVAVLGACDTPKPIANFDKKQYTGLWYIHTVAGQPVIPVNPCFMVDISGDKYTMKLTSKDGSGKIKTIIAEEISSDGAAFKISAVGKTLLFTVLDTDYKTYASVHVCDTGDQNQLLSVTLRSPKVDASLISEELDAAQKMLSSPVSGRTDSDFSGC</sequence>
<dbReference type="OrthoDB" id="6748556at2759"/>
<proteinExistence type="predicted"/>
<dbReference type="SUPFAM" id="SSF50814">
    <property type="entry name" value="Lipocalins"/>
    <property type="match status" value="1"/>
</dbReference>
<evidence type="ECO:0000313" key="3">
    <source>
        <dbReference type="Proteomes" id="UP000410492"/>
    </source>
</evidence>
<dbReference type="Proteomes" id="UP000410492">
    <property type="component" value="Unassembled WGS sequence"/>
</dbReference>
<keyword evidence="1" id="KW-0472">Membrane</keyword>
<dbReference type="EMBL" id="CAACVG010007012">
    <property type="protein sequence ID" value="VEN43229.1"/>
    <property type="molecule type" value="Genomic_DNA"/>
</dbReference>
<accession>A0A653C6M5</accession>
<dbReference type="InterPro" id="IPR012674">
    <property type="entry name" value="Calycin"/>
</dbReference>
<evidence type="ECO:0000313" key="2">
    <source>
        <dbReference type="EMBL" id="VEN43229.1"/>
    </source>
</evidence>
<evidence type="ECO:0000256" key="1">
    <source>
        <dbReference type="SAM" id="Phobius"/>
    </source>
</evidence>
<keyword evidence="1" id="KW-1133">Transmembrane helix</keyword>
<keyword evidence="3" id="KW-1185">Reference proteome</keyword>
<dbReference type="Gene3D" id="2.40.128.20">
    <property type="match status" value="1"/>
</dbReference>
<name>A0A653C6M5_CALMS</name>
<protein>
    <recommendedName>
        <fullName evidence="4">Lipocalin/cytosolic fatty-acid binding domain-containing protein</fullName>
    </recommendedName>
</protein>
<gene>
    <name evidence="2" type="ORF">CALMAC_LOCUS6435</name>
</gene>
<dbReference type="AlphaFoldDB" id="A0A653C6M5"/>
<evidence type="ECO:0008006" key="4">
    <source>
        <dbReference type="Google" id="ProtNLM"/>
    </source>
</evidence>
<reference evidence="2 3" key="1">
    <citation type="submission" date="2019-01" db="EMBL/GenBank/DDBJ databases">
        <authorList>
            <person name="Sayadi A."/>
        </authorList>
    </citation>
    <scope>NUCLEOTIDE SEQUENCE [LARGE SCALE GENOMIC DNA]</scope>
</reference>